<name>A0A0A9CFF6_ARUDO</name>
<protein>
    <submittedName>
        <fullName evidence="1">Uncharacterized protein</fullName>
    </submittedName>
</protein>
<proteinExistence type="predicted"/>
<dbReference type="EMBL" id="GBRH01224717">
    <property type="protein sequence ID" value="JAD73178.1"/>
    <property type="molecule type" value="Transcribed_RNA"/>
</dbReference>
<reference evidence="1" key="1">
    <citation type="submission" date="2014-09" db="EMBL/GenBank/DDBJ databases">
        <authorList>
            <person name="Magalhaes I.L.F."/>
            <person name="Oliveira U."/>
            <person name="Santos F.R."/>
            <person name="Vidigal T.H.D.A."/>
            <person name="Brescovit A.D."/>
            <person name="Santos A.J."/>
        </authorList>
    </citation>
    <scope>NUCLEOTIDE SEQUENCE</scope>
    <source>
        <tissue evidence="1">Shoot tissue taken approximately 20 cm above the soil surface</tissue>
    </source>
</reference>
<dbReference type="AlphaFoldDB" id="A0A0A9CFF6"/>
<reference evidence="1" key="2">
    <citation type="journal article" date="2015" name="Data Brief">
        <title>Shoot transcriptome of the giant reed, Arundo donax.</title>
        <authorList>
            <person name="Barrero R.A."/>
            <person name="Guerrero F.D."/>
            <person name="Moolhuijzen P."/>
            <person name="Goolsby J.A."/>
            <person name="Tidwell J."/>
            <person name="Bellgard S.E."/>
            <person name="Bellgard M.I."/>
        </authorList>
    </citation>
    <scope>NUCLEOTIDE SEQUENCE</scope>
    <source>
        <tissue evidence="1">Shoot tissue taken approximately 20 cm above the soil surface</tissue>
    </source>
</reference>
<sequence>MGGSAGDEVVEVSCGGGDPGAYAAVLKRKLDLYCATVAKSMVIEMEQA</sequence>
<organism evidence="1">
    <name type="scientific">Arundo donax</name>
    <name type="common">Giant reed</name>
    <name type="synonym">Donax arundinaceus</name>
    <dbReference type="NCBI Taxonomy" id="35708"/>
    <lineage>
        <taxon>Eukaryota</taxon>
        <taxon>Viridiplantae</taxon>
        <taxon>Streptophyta</taxon>
        <taxon>Embryophyta</taxon>
        <taxon>Tracheophyta</taxon>
        <taxon>Spermatophyta</taxon>
        <taxon>Magnoliopsida</taxon>
        <taxon>Liliopsida</taxon>
        <taxon>Poales</taxon>
        <taxon>Poaceae</taxon>
        <taxon>PACMAD clade</taxon>
        <taxon>Arundinoideae</taxon>
        <taxon>Arundineae</taxon>
        <taxon>Arundo</taxon>
    </lineage>
</organism>
<accession>A0A0A9CFF6</accession>
<evidence type="ECO:0000313" key="1">
    <source>
        <dbReference type="EMBL" id="JAD73178.1"/>
    </source>
</evidence>